<dbReference type="Pfam" id="PF25976">
    <property type="entry name" value="LpqB_N"/>
    <property type="match status" value="1"/>
</dbReference>
<feature type="domain" description="GerMN" evidence="3">
    <location>
        <begin position="180"/>
        <end position="282"/>
    </location>
</feature>
<dbReference type="EMBL" id="JBHTIM010000001">
    <property type="protein sequence ID" value="MFD0782063.1"/>
    <property type="molecule type" value="Genomic_DNA"/>
</dbReference>
<keyword evidence="2" id="KW-0732">Signal</keyword>
<feature type="domain" description="Lipoprotein LpqB C-terminal" evidence="4">
    <location>
        <begin position="315"/>
        <end position="546"/>
    </location>
</feature>
<sequence length="557" mass="57336">MRRRRIAASLLAVVTAIVVTACAGLPSGGGVQEGREAGGDLDAPDIDLLPSRPQPGASPQQIVEGFLRAGSGPGPAGDWSRAREFLMPETEWNPSAGVTIDVFGERDVDVVNDDSITVTIEPVALVDDKGSYERTTAGPTPLQFELEQDDGEWRISSAPDGIVLDTTVFSDVFQEYPLSYFDPTWTYFVPDVRWFPRTNAATRITNALVNQPPSEWLAESVVTAFPVGVTADVSVPVTAGGVATVTLSADALLADQGTLDRMQAQLDASLSAALVNDVQMSVGDTLIAADAVAPRRTSVTGLPLVEKDGMFGFLAGDEITPIPGLSGALQTLDVRDVQVGIDHTQAAVRRSDGAALRIDADGTTTVLDTRPGLIAPTIDAFGIVWTAPSTAPQGLVAHTPEGPVAVGEAWPAATGISALAVSREGARVAAVVTSGGHTSVWVAGIIRGEDGVPVRLGEPVVLAVPSGSGAGLAWLDDTSIGVLAVDGETSTVLEQRVGGRGSTAAGPPAAVAIAGANTVATIRILGDDGLLYLKRGANWQVTASGVAVLATQQGAPD</sequence>
<evidence type="ECO:0000256" key="2">
    <source>
        <dbReference type="SAM" id="SignalP"/>
    </source>
</evidence>
<dbReference type="Proteomes" id="UP001597042">
    <property type="component" value="Unassembled WGS sequence"/>
</dbReference>
<evidence type="ECO:0000313" key="7">
    <source>
        <dbReference type="Proteomes" id="UP001597042"/>
    </source>
</evidence>
<evidence type="ECO:0000259" key="3">
    <source>
        <dbReference type="Pfam" id="PF10646"/>
    </source>
</evidence>
<dbReference type="InterPro" id="IPR059026">
    <property type="entry name" value="LpqB_N"/>
</dbReference>
<keyword evidence="7" id="KW-1185">Reference proteome</keyword>
<dbReference type="Pfam" id="PF10646">
    <property type="entry name" value="Germane"/>
    <property type="match status" value="1"/>
</dbReference>
<name>A0ABW2ZTY6_9MICO</name>
<proteinExistence type="predicted"/>
<dbReference type="Pfam" id="PF10647">
    <property type="entry name" value="Gmad1"/>
    <property type="match status" value="1"/>
</dbReference>
<protein>
    <submittedName>
        <fullName evidence="6">GerMN domain-containing protein</fullName>
    </submittedName>
</protein>
<feature type="signal peptide" evidence="2">
    <location>
        <begin position="1"/>
        <end position="23"/>
    </location>
</feature>
<evidence type="ECO:0000259" key="5">
    <source>
        <dbReference type="Pfam" id="PF25976"/>
    </source>
</evidence>
<accession>A0ABW2ZTY6</accession>
<dbReference type="RefSeq" id="WP_378753040.1">
    <property type="nucleotide sequence ID" value="NZ_JBHSSV010000013.1"/>
</dbReference>
<gene>
    <name evidence="6" type="ORF">ACFQZV_12240</name>
</gene>
<evidence type="ECO:0000313" key="6">
    <source>
        <dbReference type="EMBL" id="MFD0782063.1"/>
    </source>
</evidence>
<reference evidence="7" key="1">
    <citation type="journal article" date="2019" name="Int. J. Syst. Evol. Microbiol.">
        <title>The Global Catalogue of Microorganisms (GCM) 10K type strain sequencing project: providing services to taxonomists for standard genome sequencing and annotation.</title>
        <authorList>
            <consortium name="The Broad Institute Genomics Platform"/>
            <consortium name="The Broad Institute Genome Sequencing Center for Infectious Disease"/>
            <person name="Wu L."/>
            <person name="Ma J."/>
        </authorList>
    </citation>
    <scope>NUCLEOTIDE SEQUENCE [LARGE SCALE GENOMIC DNA]</scope>
    <source>
        <strain evidence="7">CCUG 50754</strain>
    </source>
</reference>
<evidence type="ECO:0000259" key="4">
    <source>
        <dbReference type="Pfam" id="PF10647"/>
    </source>
</evidence>
<evidence type="ECO:0000256" key="1">
    <source>
        <dbReference type="SAM" id="MobiDB-lite"/>
    </source>
</evidence>
<dbReference type="PROSITE" id="PS51257">
    <property type="entry name" value="PROKAR_LIPOPROTEIN"/>
    <property type="match status" value="1"/>
</dbReference>
<dbReference type="InterPro" id="IPR018910">
    <property type="entry name" value="LpqB_C"/>
</dbReference>
<organism evidence="6 7">
    <name type="scientific">Microbacterium koreense</name>
    <dbReference type="NCBI Taxonomy" id="323761"/>
    <lineage>
        <taxon>Bacteria</taxon>
        <taxon>Bacillati</taxon>
        <taxon>Actinomycetota</taxon>
        <taxon>Actinomycetes</taxon>
        <taxon>Micrococcales</taxon>
        <taxon>Microbacteriaceae</taxon>
        <taxon>Microbacterium</taxon>
    </lineage>
</organism>
<comment type="caution">
    <text evidence="6">The sequence shown here is derived from an EMBL/GenBank/DDBJ whole genome shotgun (WGS) entry which is preliminary data.</text>
</comment>
<feature type="chain" id="PRO_5046557962" evidence="2">
    <location>
        <begin position="24"/>
        <end position="557"/>
    </location>
</feature>
<feature type="domain" description="Lipoprotein LpqB N-terminal" evidence="5">
    <location>
        <begin position="52"/>
        <end position="169"/>
    </location>
</feature>
<feature type="region of interest" description="Disordered" evidence="1">
    <location>
        <begin position="28"/>
        <end position="58"/>
    </location>
</feature>
<dbReference type="InterPro" id="IPR019606">
    <property type="entry name" value="GerMN"/>
</dbReference>